<keyword evidence="7" id="KW-1185">Reference proteome</keyword>
<feature type="domain" description="Lipoyl-binding" evidence="5">
    <location>
        <begin position="21"/>
        <end position="103"/>
    </location>
</feature>
<dbReference type="GO" id="GO:0005829">
    <property type="term" value="C:cytosol"/>
    <property type="evidence" value="ECO:0007669"/>
    <property type="project" value="TreeGrafter"/>
</dbReference>
<comment type="function">
    <text evidence="3">The glycine cleavage system catalyzes the degradation of glycine. The H protein shuttles the methylamine group of glycine from the P protein to the T protein.</text>
</comment>
<gene>
    <name evidence="3" type="primary">gcvH</name>
    <name evidence="6" type="ORF">HNR67_002186</name>
</gene>
<dbReference type="EMBL" id="JACHMH010000001">
    <property type="protein sequence ID" value="MBB4676068.1"/>
    <property type="molecule type" value="Genomic_DNA"/>
</dbReference>
<dbReference type="GO" id="GO:0005960">
    <property type="term" value="C:glycine cleavage complex"/>
    <property type="evidence" value="ECO:0007669"/>
    <property type="project" value="InterPro"/>
</dbReference>
<dbReference type="SUPFAM" id="SSF51230">
    <property type="entry name" value="Single hybrid motif"/>
    <property type="match status" value="1"/>
</dbReference>
<comment type="caution">
    <text evidence="6">The sequence shown here is derived from an EMBL/GenBank/DDBJ whole genome shotgun (WGS) entry which is preliminary data.</text>
</comment>
<feature type="modified residue" description="N6-lipoyllysine" evidence="3 4">
    <location>
        <position position="62"/>
    </location>
</feature>
<dbReference type="NCBIfam" id="NF002270">
    <property type="entry name" value="PRK01202.1"/>
    <property type="match status" value="1"/>
</dbReference>
<dbReference type="Pfam" id="PF01597">
    <property type="entry name" value="GCV_H"/>
    <property type="match status" value="1"/>
</dbReference>
<dbReference type="PANTHER" id="PTHR11715">
    <property type="entry name" value="GLYCINE CLEAVAGE SYSTEM H PROTEIN"/>
    <property type="match status" value="1"/>
</dbReference>
<dbReference type="CDD" id="cd06848">
    <property type="entry name" value="GCS_H"/>
    <property type="match status" value="1"/>
</dbReference>
<dbReference type="GO" id="GO:0019464">
    <property type="term" value="P:glycine decarboxylation via glycine cleavage system"/>
    <property type="evidence" value="ECO:0007669"/>
    <property type="project" value="UniProtKB-UniRule"/>
</dbReference>
<evidence type="ECO:0000256" key="1">
    <source>
        <dbReference type="ARBA" id="ARBA00009249"/>
    </source>
</evidence>
<evidence type="ECO:0000313" key="6">
    <source>
        <dbReference type="EMBL" id="MBB4676068.1"/>
    </source>
</evidence>
<dbReference type="HAMAP" id="MF_00272">
    <property type="entry name" value="GcvH"/>
    <property type="match status" value="1"/>
</dbReference>
<dbReference type="PROSITE" id="PS50968">
    <property type="entry name" value="BIOTINYL_LIPOYL"/>
    <property type="match status" value="1"/>
</dbReference>
<evidence type="ECO:0000259" key="5">
    <source>
        <dbReference type="PROSITE" id="PS50968"/>
    </source>
</evidence>
<evidence type="ECO:0000256" key="2">
    <source>
        <dbReference type="ARBA" id="ARBA00022823"/>
    </source>
</evidence>
<dbReference type="PROSITE" id="PS00189">
    <property type="entry name" value="LIPOYL"/>
    <property type="match status" value="1"/>
</dbReference>
<comment type="subunit">
    <text evidence="3">The glycine cleavage system is composed of four proteins: P, T, L and H.</text>
</comment>
<dbReference type="Gene3D" id="2.40.50.100">
    <property type="match status" value="1"/>
</dbReference>
<name>A0A7W7CA21_9PSEU</name>
<dbReference type="NCBIfam" id="TIGR00527">
    <property type="entry name" value="gcvH"/>
    <property type="match status" value="1"/>
</dbReference>
<evidence type="ECO:0000256" key="3">
    <source>
        <dbReference type="HAMAP-Rule" id="MF_00272"/>
    </source>
</evidence>
<dbReference type="InterPro" id="IPR000089">
    <property type="entry name" value="Biotin_lipoyl"/>
</dbReference>
<dbReference type="AlphaFoldDB" id="A0A7W7CA21"/>
<comment type="cofactor">
    <cofactor evidence="3">
        <name>(R)-lipoate</name>
        <dbReference type="ChEBI" id="CHEBI:83088"/>
    </cofactor>
    <text evidence="3">Binds 1 lipoyl cofactor covalently.</text>
</comment>
<dbReference type="GO" id="GO:0009249">
    <property type="term" value="P:protein lipoylation"/>
    <property type="evidence" value="ECO:0007669"/>
    <property type="project" value="TreeGrafter"/>
</dbReference>
<dbReference type="InterPro" id="IPR033753">
    <property type="entry name" value="GCV_H/Fam206"/>
</dbReference>
<dbReference type="InterPro" id="IPR017453">
    <property type="entry name" value="GCV_H_sub"/>
</dbReference>
<evidence type="ECO:0000313" key="7">
    <source>
        <dbReference type="Proteomes" id="UP000533598"/>
    </source>
</evidence>
<dbReference type="PANTHER" id="PTHR11715:SF3">
    <property type="entry name" value="GLYCINE CLEAVAGE SYSTEM H PROTEIN-RELATED"/>
    <property type="match status" value="1"/>
</dbReference>
<dbReference type="InterPro" id="IPR011053">
    <property type="entry name" value="Single_hybrid_motif"/>
</dbReference>
<dbReference type="RefSeq" id="WP_185001936.1">
    <property type="nucleotide sequence ID" value="NZ_BAAAUI010000065.1"/>
</dbReference>
<reference evidence="6 7" key="1">
    <citation type="submission" date="2020-08" db="EMBL/GenBank/DDBJ databases">
        <title>Sequencing the genomes of 1000 actinobacteria strains.</title>
        <authorList>
            <person name="Klenk H.-P."/>
        </authorList>
    </citation>
    <scope>NUCLEOTIDE SEQUENCE [LARGE SCALE GENOMIC DNA]</scope>
    <source>
        <strain evidence="6 7">DSM 44230</strain>
    </source>
</reference>
<evidence type="ECO:0000256" key="4">
    <source>
        <dbReference type="PIRSR" id="PIRSR617453-50"/>
    </source>
</evidence>
<dbReference type="Proteomes" id="UP000533598">
    <property type="component" value="Unassembled WGS sequence"/>
</dbReference>
<protein>
    <recommendedName>
        <fullName evidence="3">Glycine cleavage system H protein</fullName>
    </recommendedName>
</protein>
<dbReference type="InterPro" id="IPR003016">
    <property type="entry name" value="2-oxoA_DH_lipoyl-BS"/>
</dbReference>
<keyword evidence="2 3" id="KW-0450">Lipoyl</keyword>
<organism evidence="6 7">
    <name type="scientific">Crossiella cryophila</name>
    <dbReference type="NCBI Taxonomy" id="43355"/>
    <lineage>
        <taxon>Bacteria</taxon>
        <taxon>Bacillati</taxon>
        <taxon>Actinomycetota</taxon>
        <taxon>Actinomycetes</taxon>
        <taxon>Pseudonocardiales</taxon>
        <taxon>Pseudonocardiaceae</taxon>
        <taxon>Crossiella</taxon>
    </lineage>
</organism>
<dbReference type="InterPro" id="IPR002930">
    <property type="entry name" value="GCV_H"/>
</dbReference>
<comment type="similarity">
    <text evidence="1 3">Belongs to the GcvH family.</text>
</comment>
<proteinExistence type="inferred from homology"/>
<accession>A0A7W7CA21</accession>
<sequence>MPVPPELHYTKDHEWITDGPVATVGITAYAAEALGDVVFVQLPEAGAVVSAGEACGEIESTKSVSDLLAPVSGTVTEVNQAVAEDPALLNSDPFGAGWLIRINRAAPDGELLTPDEYDELTAG</sequence>